<feature type="chain" id="PRO_5044724231" description="Secreted protein" evidence="1">
    <location>
        <begin position="22"/>
        <end position="126"/>
    </location>
</feature>
<dbReference type="Proteomes" id="UP001620626">
    <property type="component" value="Unassembled WGS sequence"/>
</dbReference>
<name>A0ABD2KQM8_9BILA</name>
<accession>A0ABD2KQM8</accession>
<evidence type="ECO:0000313" key="4">
    <source>
        <dbReference type="Proteomes" id="UP001620626"/>
    </source>
</evidence>
<dbReference type="EMBL" id="JBICBT010000801">
    <property type="protein sequence ID" value="KAL3100058.1"/>
    <property type="molecule type" value="Genomic_DNA"/>
</dbReference>
<proteinExistence type="predicted"/>
<evidence type="ECO:0000313" key="3">
    <source>
        <dbReference type="EMBL" id="KAL3105262.1"/>
    </source>
</evidence>
<sequence>MLSLLCVFAILLGFHSAYVNAGCVCGKEQDQSGTLRRTGSIQTLRSRGTWSVAVCAWDANAQRCQATRLPNGPDPRDRNSWRWVEECQQQDEEYCSQMLFNLCIWYNNSCELDTSPNGKVTSWAMF</sequence>
<organism evidence="3 4">
    <name type="scientific">Heterodera trifolii</name>
    <dbReference type="NCBI Taxonomy" id="157864"/>
    <lineage>
        <taxon>Eukaryota</taxon>
        <taxon>Metazoa</taxon>
        <taxon>Ecdysozoa</taxon>
        <taxon>Nematoda</taxon>
        <taxon>Chromadorea</taxon>
        <taxon>Rhabditida</taxon>
        <taxon>Tylenchina</taxon>
        <taxon>Tylenchomorpha</taxon>
        <taxon>Tylenchoidea</taxon>
        <taxon>Heteroderidae</taxon>
        <taxon>Heteroderinae</taxon>
        <taxon>Heterodera</taxon>
    </lineage>
</organism>
<reference evidence="3 4" key="1">
    <citation type="submission" date="2024-10" db="EMBL/GenBank/DDBJ databases">
        <authorList>
            <person name="Kim D."/>
        </authorList>
    </citation>
    <scope>NUCLEOTIDE SEQUENCE [LARGE SCALE GENOMIC DNA]</scope>
    <source>
        <strain evidence="3">BH-2024</strain>
    </source>
</reference>
<dbReference type="AlphaFoldDB" id="A0ABD2KQM8"/>
<evidence type="ECO:0000313" key="2">
    <source>
        <dbReference type="EMBL" id="KAL3100058.1"/>
    </source>
</evidence>
<dbReference type="EMBL" id="JBICBT010000689">
    <property type="protein sequence ID" value="KAL3105262.1"/>
    <property type="molecule type" value="Genomic_DNA"/>
</dbReference>
<keyword evidence="1" id="KW-0732">Signal</keyword>
<comment type="caution">
    <text evidence="3">The sequence shown here is derived from an EMBL/GenBank/DDBJ whole genome shotgun (WGS) entry which is preliminary data.</text>
</comment>
<feature type="signal peptide" evidence="1">
    <location>
        <begin position="1"/>
        <end position="21"/>
    </location>
</feature>
<protein>
    <recommendedName>
        <fullName evidence="5">Secreted protein</fullName>
    </recommendedName>
</protein>
<keyword evidence="4" id="KW-1185">Reference proteome</keyword>
<evidence type="ECO:0000256" key="1">
    <source>
        <dbReference type="SAM" id="SignalP"/>
    </source>
</evidence>
<gene>
    <name evidence="2" type="ORF">niasHT_027136</name>
    <name evidence="3" type="ORF">niasHT_029721</name>
</gene>
<evidence type="ECO:0008006" key="5">
    <source>
        <dbReference type="Google" id="ProtNLM"/>
    </source>
</evidence>